<evidence type="ECO:0008006" key="3">
    <source>
        <dbReference type="Google" id="ProtNLM"/>
    </source>
</evidence>
<dbReference type="RefSeq" id="WP_110269650.1">
    <property type="nucleotide sequence ID" value="NZ_CP029289.2"/>
</dbReference>
<keyword evidence="2" id="KW-1185">Reference proteome</keyword>
<accession>A0A2U9ICL8</accession>
<reference evidence="1 2" key="1">
    <citation type="submission" date="2018-05" db="EMBL/GenBank/DDBJ databases">
        <title>Complete Genome Sequences of Extremely Thermoacidophilic, Metal-Mobilizing Type-Strain Members of the Archaeal Family Sulfolobaceae: Acidianus brierleyi DSM-1651T, Acidianus sulfidivorans DSM-18786T, Metallosphaera hakonensis DSM-7519T, and Metallosphaera prunae DSM-10039T.</title>
        <authorList>
            <person name="Counts J.A."/>
            <person name="Kelly R.M."/>
        </authorList>
    </citation>
    <scope>NUCLEOTIDE SEQUENCE [LARGE SCALE GENOMIC DNA]</scope>
    <source>
        <strain evidence="1 2">DSM 1651</strain>
    </source>
</reference>
<dbReference type="Pfam" id="PF05942">
    <property type="entry name" value="PaREP1"/>
    <property type="match status" value="1"/>
</dbReference>
<dbReference type="OrthoDB" id="41609at2157"/>
<organism evidence="1 2">
    <name type="scientific">Acidianus brierleyi</name>
    <dbReference type="NCBI Taxonomy" id="41673"/>
    <lineage>
        <taxon>Archaea</taxon>
        <taxon>Thermoproteota</taxon>
        <taxon>Thermoprotei</taxon>
        <taxon>Sulfolobales</taxon>
        <taxon>Sulfolobaceae</taxon>
        <taxon>Acidianus</taxon>
    </lineage>
</organism>
<dbReference type="Proteomes" id="UP000248044">
    <property type="component" value="Chromosome"/>
</dbReference>
<dbReference type="GeneID" id="36831127"/>
<dbReference type="EMBL" id="CP029289">
    <property type="protein sequence ID" value="AWR93766.1"/>
    <property type="molecule type" value="Genomic_DNA"/>
</dbReference>
<evidence type="ECO:0000313" key="1">
    <source>
        <dbReference type="EMBL" id="AWR93766.1"/>
    </source>
</evidence>
<name>A0A2U9ICL8_9CREN</name>
<proteinExistence type="predicted"/>
<dbReference type="AlphaFoldDB" id="A0A2U9ICL8"/>
<dbReference type="KEGG" id="abri:DFR85_03185"/>
<dbReference type="InterPro" id="IPR010268">
    <property type="entry name" value="PaREP1"/>
</dbReference>
<sequence length="171" mass="19852">MEEKLISPKIDRKAYIRARIIETLDDIDVAINMWIAGRSRNSAGKVFSAVKALLSALVTKNLDKLSNNDWYLKRGYNAPTHSLKGISIDLSKLGYKEVENITNLAFLLHDYQYNGFDLDFSKYKKKEEVLHDIFIVSNFVLEHIKEWFKNEWDSDLDKVYDITLSDMKKLG</sequence>
<protein>
    <recommendedName>
        <fullName evidence="3">HEPN domain-containing protein</fullName>
    </recommendedName>
</protein>
<evidence type="ECO:0000313" key="2">
    <source>
        <dbReference type="Proteomes" id="UP000248044"/>
    </source>
</evidence>
<gene>
    <name evidence="1" type="ORF">DFR85_03185</name>
</gene>